<keyword evidence="10" id="KW-1185">Reference proteome</keyword>
<keyword evidence="4" id="KW-0931">ER-Golgi transport</keyword>
<feature type="chain" id="PRO_5025642721" evidence="8">
    <location>
        <begin position="16"/>
        <end position="269"/>
    </location>
</feature>
<reference evidence="9 10" key="1">
    <citation type="submission" date="2020-02" db="EMBL/GenBank/DDBJ databases">
        <title>Draft genome sequence of Haematococcus lacustris strain NIES-144.</title>
        <authorList>
            <person name="Morimoto D."/>
            <person name="Nakagawa S."/>
            <person name="Yoshida T."/>
            <person name="Sawayama S."/>
        </authorList>
    </citation>
    <scope>NUCLEOTIDE SEQUENCE [LARGE SCALE GENOMIC DNA]</scope>
    <source>
        <strain evidence="9 10">NIES-144</strain>
    </source>
</reference>
<evidence type="ECO:0000256" key="2">
    <source>
        <dbReference type="ARBA" id="ARBA00022707"/>
    </source>
</evidence>
<dbReference type="InterPro" id="IPR024156">
    <property type="entry name" value="Small_GTPase_ARF"/>
</dbReference>
<dbReference type="Gene3D" id="3.40.50.300">
    <property type="entry name" value="P-loop containing nucleotide triphosphate hydrolases"/>
    <property type="match status" value="2"/>
</dbReference>
<evidence type="ECO:0000256" key="4">
    <source>
        <dbReference type="ARBA" id="ARBA00022892"/>
    </source>
</evidence>
<dbReference type="PANTHER" id="PTHR11711">
    <property type="entry name" value="ADP RIBOSYLATION FACTOR-RELATED"/>
    <property type="match status" value="1"/>
</dbReference>
<dbReference type="GO" id="GO:0005525">
    <property type="term" value="F:GTP binding"/>
    <property type="evidence" value="ECO:0007669"/>
    <property type="project" value="UniProtKB-KW"/>
</dbReference>
<keyword evidence="2" id="KW-0519">Myristate</keyword>
<gene>
    <name evidence="9" type="ORF">HaLaN_00857</name>
</gene>
<dbReference type="Pfam" id="PF00025">
    <property type="entry name" value="Arf"/>
    <property type="match status" value="1"/>
</dbReference>
<evidence type="ECO:0000256" key="5">
    <source>
        <dbReference type="ARBA" id="ARBA00023134"/>
    </source>
</evidence>
<comment type="caution">
    <text evidence="9">The sequence shown here is derived from an EMBL/GenBank/DDBJ whole genome shotgun (WGS) entry which is preliminary data.</text>
</comment>
<evidence type="ECO:0000313" key="9">
    <source>
        <dbReference type="EMBL" id="GFH06256.1"/>
    </source>
</evidence>
<keyword evidence="8" id="KW-0732">Signal</keyword>
<dbReference type="SMART" id="SM00178">
    <property type="entry name" value="SAR"/>
    <property type="match status" value="1"/>
</dbReference>
<evidence type="ECO:0000256" key="7">
    <source>
        <dbReference type="PIRSR" id="PIRSR606689-2"/>
    </source>
</evidence>
<dbReference type="Proteomes" id="UP000485058">
    <property type="component" value="Unassembled WGS sequence"/>
</dbReference>
<dbReference type="SMART" id="SM00177">
    <property type="entry name" value="ARF"/>
    <property type="match status" value="1"/>
</dbReference>
<dbReference type="EMBL" id="BLLF01000030">
    <property type="protein sequence ID" value="GFH06256.1"/>
    <property type="molecule type" value="Genomic_DNA"/>
</dbReference>
<dbReference type="GO" id="GO:0003924">
    <property type="term" value="F:GTPase activity"/>
    <property type="evidence" value="ECO:0007669"/>
    <property type="project" value="InterPro"/>
</dbReference>
<keyword evidence="7" id="KW-0479">Metal-binding</keyword>
<evidence type="ECO:0000256" key="3">
    <source>
        <dbReference type="ARBA" id="ARBA00022741"/>
    </source>
</evidence>
<feature type="binding site" evidence="6">
    <location>
        <position position="158"/>
    </location>
    <ligand>
        <name>GTP</name>
        <dbReference type="ChEBI" id="CHEBI:37565"/>
    </ligand>
</feature>
<dbReference type="AlphaFoldDB" id="A0A699YGV6"/>
<evidence type="ECO:0000256" key="1">
    <source>
        <dbReference type="ARBA" id="ARBA00010290"/>
    </source>
</evidence>
<feature type="non-terminal residue" evidence="9">
    <location>
        <position position="1"/>
    </location>
</feature>
<keyword evidence="2" id="KW-0449">Lipoprotein</keyword>
<accession>A0A699YGV6</accession>
<keyword evidence="5 6" id="KW-0342">GTP-binding</keyword>
<dbReference type="SUPFAM" id="SSF52540">
    <property type="entry name" value="P-loop containing nucleoside triphosphate hydrolases"/>
    <property type="match status" value="1"/>
</dbReference>
<comment type="similarity">
    <text evidence="1">Belongs to the small GTPase superfamily. Arf family.</text>
</comment>
<dbReference type="GO" id="GO:0016192">
    <property type="term" value="P:vesicle-mediated transport"/>
    <property type="evidence" value="ECO:0007669"/>
    <property type="project" value="UniProtKB-KW"/>
</dbReference>
<feature type="binding site" evidence="7">
    <location>
        <position position="136"/>
    </location>
    <ligand>
        <name>Mg(2+)</name>
        <dbReference type="ChEBI" id="CHEBI:18420"/>
    </ligand>
</feature>
<dbReference type="InterPro" id="IPR027417">
    <property type="entry name" value="P-loop_NTPase"/>
</dbReference>
<dbReference type="GO" id="GO:0046872">
    <property type="term" value="F:metal ion binding"/>
    <property type="evidence" value="ECO:0007669"/>
    <property type="project" value="UniProtKB-KW"/>
</dbReference>
<feature type="signal peptide" evidence="8">
    <location>
        <begin position="1"/>
        <end position="15"/>
    </location>
</feature>
<evidence type="ECO:0000313" key="10">
    <source>
        <dbReference type="Proteomes" id="UP000485058"/>
    </source>
</evidence>
<keyword evidence="4" id="KW-0813">Transport</keyword>
<keyword evidence="3 6" id="KW-0547">Nucleotide-binding</keyword>
<dbReference type="PROSITE" id="PS51417">
    <property type="entry name" value="ARF"/>
    <property type="match status" value="1"/>
</dbReference>
<name>A0A699YGV6_HAELA</name>
<feature type="binding site" evidence="6">
    <location>
        <begin position="214"/>
        <end position="217"/>
    </location>
    <ligand>
        <name>GTP</name>
        <dbReference type="ChEBI" id="CHEBI:37565"/>
    </ligand>
</feature>
<organism evidence="9 10">
    <name type="scientific">Haematococcus lacustris</name>
    <name type="common">Green alga</name>
    <name type="synonym">Haematococcus pluvialis</name>
    <dbReference type="NCBI Taxonomy" id="44745"/>
    <lineage>
        <taxon>Eukaryota</taxon>
        <taxon>Viridiplantae</taxon>
        <taxon>Chlorophyta</taxon>
        <taxon>core chlorophytes</taxon>
        <taxon>Chlorophyceae</taxon>
        <taxon>CS clade</taxon>
        <taxon>Chlamydomonadales</taxon>
        <taxon>Haematococcaceae</taxon>
        <taxon>Haematococcus</taxon>
    </lineage>
</organism>
<dbReference type="InterPro" id="IPR006689">
    <property type="entry name" value="Small_GTPase_ARF/SAR"/>
</dbReference>
<proteinExistence type="inferred from homology"/>
<evidence type="ECO:0000256" key="6">
    <source>
        <dbReference type="PIRSR" id="PIRSR606689-1"/>
    </source>
</evidence>
<evidence type="ECO:0000256" key="8">
    <source>
        <dbReference type="SAM" id="SignalP"/>
    </source>
</evidence>
<protein>
    <submittedName>
        <fullName evidence="9">ADP-ribosylation factor-like 6</fullName>
    </submittedName>
</protein>
<keyword evidence="7" id="KW-0460">Magnesium</keyword>
<sequence>MGLWDLFLSWIGVSGKNVNVIVVGLDNSGKTTTIQRLKVRNSYLSILKRFITQDVHLFEPFIFTYSPQLSCHKPVAGSHSAVHAMIQCCVNCHGLIRANQCCVNCHGLIRACQQQAVHCCTLLQPKEKQAAEVAPTYGFNVDEFHKGPLKFTVFDMGGAGRYRSLWEEHYREAQSVIFVLDSADRIRLVVAKDELDNMLRHPNLGKVPILFLANKKDLPTALTPVELAQALRLEDIKDRPWQIVPSNALTGEGLDRGTEWLADKLSTLQ</sequence>